<proteinExistence type="inferred from homology"/>
<dbReference type="FunFam" id="3.40.50.11840:FF:000002">
    <property type="entry name" value="2-(3-amino-3-carboxypropyl)histidine synthase subunit 2"/>
    <property type="match status" value="1"/>
</dbReference>
<comment type="function">
    <text evidence="8 9">Required for the first step of diphthamide biosynthesis, a post-translational modification of histidine which occurs in elongation factor 2. DPH1 and DPH2 transfer a 3-amino-3-carboxypropyl (ACP) group from S-adenosyl-L-methionine (SAM) to a histidine residue, the reaction is assisted by a reduction system comprising DPH3 and a NADH-dependent reductase. Facilitates the reduction of the catalytic iron-sulfur cluster found in the DPH1 subunit.</text>
</comment>
<dbReference type="Pfam" id="PF01866">
    <property type="entry name" value="Diphthamide_syn"/>
    <property type="match status" value="1"/>
</dbReference>
<dbReference type="Proteomes" id="UP000291343">
    <property type="component" value="Unassembled WGS sequence"/>
</dbReference>
<keyword evidence="6 9" id="KW-0408">Iron</keyword>
<accession>A0A482XNK3</accession>
<dbReference type="PANTHER" id="PTHR10762:SF2">
    <property type="entry name" value="2-(3-AMINO-3-CARBOXYPROPYL)HISTIDINE SYNTHASE SUBUNIT 2"/>
    <property type="match status" value="1"/>
</dbReference>
<dbReference type="NCBIfam" id="TIGR00322">
    <property type="entry name" value="diphth2_R"/>
    <property type="match status" value="1"/>
</dbReference>
<dbReference type="SFLD" id="SFLDG01121">
    <property type="entry name" value="Diphthamide_biosynthesis"/>
    <property type="match status" value="1"/>
</dbReference>
<feature type="compositionally biased region" description="Polar residues" evidence="10">
    <location>
        <begin position="466"/>
        <end position="484"/>
    </location>
</feature>
<dbReference type="FunFam" id="3.40.50.11860:FF:000001">
    <property type="entry name" value="2-(3-amino-3-carboxypropyl)histidine synthase subunit 2"/>
    <property type="match status" value="1"/>
</dbReference>
<comment type="pathway">
    <text evidence="2 9">Protein modification; peptidyl-diphthamide biosynthesis.</text>
</comment>
<evidence type="ECO:0000313" key="11">
    <source>
        <dbReference type="EMBL" id="RZF47100.1"/>
    </source>
</evidence>
<keyword evidence="12" id="KW-1185">Reference proteome</keyword>
<dbReference type="GO" id="GO:0051536">
    <property type="term" value="F:iron-sulfur cluster binding"/>
    <property type="evidence" value="ECO:0007669"/>
    <property type="project" value="UniProtKB-KW"/>
</dbReference>
<keyword evidence="7 9" id="KW-0411">Iron-sulfur</keyword>
<dbReference type="PANTHER" id="PTHR10762">
    <property type="entry name" value="DIPHTHAMIDE BIOSYNTHESIS PROTEIN"/>
    <property type="match status" value="1"/>
</dbReference>
<name>A0A482XNK3_LAOST</name>
<dbReference type="InterPro" id="IPR016435">
    <property type="entry name" value="DPH1/DPH2"/>
</dbReference>
<dbReference type="InterPro" id="IPR042263">
    <property type="entry name" value="DPH1/DPH2_1"/>
</dbReference>
<evidence type="ECO:0000256" key="1">
    <source>
        <dbReference type="ARBA" id="ARBA00001966"/>
    </source>
</evidence>
<organism evidence="11 12">
    <name type="scientific">Laodelphax striatellus</name>
    <name type="common">Small brown planthopper</name>
    <name type="synonym">Delphax striatella</name>
    <dbReference type="NCBI Taxonomy" id="195883"/>
    <lineage>
        <taxon>Eukaryota</taxon>
        <taxon>Metazoa</taxon>
        <taxon>Ecdysozoa</taxon>
        <taxon>Arthropoda</taxon>
        <taxon>Hexapoda</taxon>
        <taxon>Insecta</taxon>
        <taxon>Pterygota</taxon>
        <taxon>Neoptera</taxon>
        <taxon>Paraneoptera</taxon>
        <taxon>Hemiptera</taxon>
        <taxon>Auchenorrhyncha</taxon>
        <taxon>Fulgoroidea</taxon>
        <taxon>Delphacidae</taxon>
        <taxon>Criomorphinae</taxon>
        <taxon>Laodelphax</taxon>
    </lineage>
</organism>
<evidence type="ECO:0000256" key="7">
    <source>
        <dbReference type="ARBA" id="ARBA00023014"/>
    </source>
</evidence>
<dbReference type="NCBIfam" id="TIGR00272">
    <property type="entry name" value="DPH2"/>
    <property type="match status" value="1"/>
</dbReference>
<dbReference type="AlphaFoldDB" id="A0A482XNK3"/>
<keyword evidence="5 9" id="KW-0479">Metal-binding</keyword>
<evidence type="ECO:0000256" key="3">
    <source>
        <dbReference type="ARBA" id="ARBA00006179"/>
    </source>
</evidence>
<evidence type="ECO:0000256" key="5">
    <source>
        <dbReference type="ARBA" id="ARBA00022723"/>
    </source>
</evidence>
<dbReference type="UniPathway" id="UPA00559"/>
<evidence type="ECO:0000256" key="9">
    <source>
        <dbReference type="RuleBase" id="RU364133"/>
    </source>
</evidence>
<dbReference type="GO" id="GO:0090560">
    <property type="term" value="F:2-(3-amino-3-carboxypropyl)histidine synthase activity"/>
    <property type="evidence" value="ECO:0007669"/>
    <property type="project" value="InterPro"/>
</dbReference>
<dbReference type="Gene3D" id="3.40.50.11840">
    <property type="entry name" value="Diphthamide synthesis DPH1/DPH2 domain 1"/>
    <property type="match status" value="1"/>
</dbReference>
<evidence type="ECO:0000256" key="10">
    <source>
        <dbReference type="SAM" id="MobiDB-lite"/>
    </source>
</evidence>
<dbReference type="Gene3D" id="3.40.50.11860">
    <property type="entry name" value="Diphthamide synthesis DPH1/DPH2 domain 3"/>
    <property type="match status" value="1"/>
</dbReference>
<dbReference type="STRING" id="195883.A0A482XNK3"/>
<dbReference type="InterPro" id="IPR042265">
    <property type="entry name" value="DPH1/DPH2_3"/>
</dbReference>
<dbReference type="SMR" id="A0A482XNK3"/>
<evidence type="ECO:0000256" key="4">
    <source>
        <dbReference type="ARBA" id="ARBA00021914"/>
    </source>
</evidence>
<dbReference type="GO" id="GO:0046872">
    <property type="term" value="F:metal ion binding"/>
    <property type="evidence" value="ECO:0007669"/>
    <property type="project" value="UniProtKB-KW"/>
</dbReference>
<feature type="region of interest" description="Disordered" evidence="10">
    <location>
        <begin position="460"/>
        <end position="484"/>
    </location>
</feature>
<protein>
    <recommendedName>
        <fullName evidence="4 9">2-(3-amino-3-carboxypropyl)histidine synthase subunit 2</fullName>
    </recommendedName>
</protein>
<sequence>MAGFSSSGDDVIERTIDVSPEPSISSESESIEKFELQRCAEWMKDRNLSKVCLQFPDNLLHSSVQIALWLEKQTGNKVYILGDTSYGSCCVDEVASEHVNSDGIIHFGHACLSPTSRLPVLYVFPKAALDVEKCAQVIKAHLETSKDQTTLILFDIQYHHCKEPVKDRLSDFENLVFAELLDGSVSDTTCSSGCQMSTCKDHTIKKLGRTYCIDGEPDQIIFIGPHEAQTLYNHSILFSGPTYYYSDGTLKDVSFNRSIQRRYYLMERLKDAKSVGILVATLGVDGYLKAVDRIRALAKRRQKKCYVISVGKPNAAKLSNFPEIDVYVMISCPEAVLESEKDFLQPVLSLAEAELALNETRAFTYKLSKDFRDFIPGGECFEPLPSGTLENEEPDVSLLSNKIRCVTTESKAEETSSEQSLQTRANMSVNVVSSHLSNRTWQGLDPAIGQTEVVKAVTGRSGIASGYSNEQNSSEATGESSNTS</sequence>
<evidence type="ECO:0000313" key="12">
    <source>
        <dbReference type="Proteomes" id="UP000291343"/>
    </source>
</evidence>
<reference evidence="11 12" key="1">
    <citation type="journal article" date="2017" name="Gigascience">
        <title>Genome sequence of the small brown planthopper, Laodelphax striatellus.</title>
        <authorList>
            <person name="Zhu J."/>
            <person name="Jiang F."/>
            <person name="Wang X."/>
            <person name="Yang P."/>
            <person name="Bao Y."/>
            <person name="Zhao W."/>
            <person name="Wang W."/>
            <person name="Lu H."/>
            <person name="Wang Q."/>
            <person name="Cui N."/>
            <person name="Li J."/>
            <person name="Chen X."/>
            <person name="Luo L."/>
            <person name="Yu J."/>
            <person name="Kang L."/>
            <person name="Cui F."/>
        </authorList>
    </citation>
    <scope>NUCLEOTIDE SEQUENCE [LARGE SCALE GENOMIC DNA]</scope>
    <source>
        <strain evidence="11">Lst14</strain>
    </source>
</reference>
<comment type="cofactor">
    <cofactor evidence="1">
        <name>[4Fe-4S] cluster</name>
        <dbReference type="ChEBI" id="CHEBI:49883"/>
    </cofactor>
</comment>
<comment type="similarity">
    <text evidence="3 9">Belongs to the DPH1/DPH2 family. DPH2 subfamily.</text>
</comment>
<evidence type="ECO:0000256" key="8">
    <source>
        <dbReference type="ARBA" id="ARBA00045159"/>
    </source>
</evidence>
<dbReference type="GO" id="GO:0017183">
    <property type="term" value="P:protein histidyl modification to diphthamide"/>
    <property type="evidence" value="ECO:0007669"/>
    <property type="project" value="UniProtKB-UniPathway"/>
</dbReference>
<comment type="caution">
    <text evidence="11">The sequence shown here is derived from an EMBL/GenBank/DDBJ whole genome shotgun (WGS) entry which is preliminary data.</text>
</comment>
<evidence type="ECO:0000256" key="6">
    <source>
        <dbReference type="ARBA" id="ARBA00023004"/>
    </source>
</evidence>
<evidence type="ECO:0000256" key="2">
    <source>
        <dbReference type="ARBA" id="ARBA00005156"/>
    </source>
</evidence>
<gene>
    <name evidence="11" type="ORF">LSTR_LSTR005178</name>
</gene>
<dbReference type="InParanoid" id="A0A482XNK3"/>
<dbReference type="EMBL" id="QKKF02004753">
    <property type="protein sequence ID" value="RZF47100.1"/>
    <property type="molecule type" value="Genomic_DNA"/>
</dbReference>
<dbReference type="OrthoDB" id="449241at2759"/>
<dbReference type="FunCoup" id="A0A482XNK3">
    <property type="interactions" value="1863"/>
</dbReference>
<dbReference type="SFLD" id="SFLDS00032">
    <property type="entry name" value="Radical_SAM_3-amino-3-carboxyp"/>
    <property type="match status" value="1"/>
</dbReference>
<dbReference type="InterPro" id="IPR010014">
    <property type="entry name" value="DHP2"/>
</dbReference>